<organism evidence="1 2">
    <name type="scientific">Intoshia linei</name>
    <dbReference type="NCBI Taxonomy" id="1819745"/>
    <lineage>
        <taxon>Eukaryota</taxon>
        <taxon>Metazoa</taxon>
        <taxon>Spiralia</taxon>
        <taxon>Lophotrochozoa</taxon>
        <taxon>Mesozoa</taxon>
        <taxon>Orthonectida</taxon>
        <taxon>Rhopaluridae</taxon>
        <taxon>Intoshia</taxon>
    </lineage>
</organism>
<dbReference type="Proteomes" id="UP000078046">
    <property type="component" value="Unassembled WGS sequence"/>
</dbReference>
<sequence length="62" mass="7327">MFNRLTDYKKNTESINLKEKPKDENLNWVKDNIPSSSMILDKVADFVEELDEEVPKNRTKLD</sequence>
<evidence type="ECO:0000313" key="1">
    <source>
        <dbReference type="EMBL" id="OAF67639.1"/>
    </source>
</evidence>
<protein>
    <submittedName>
        <fullName evidence="1">Uncharacterized protein</fullName>
    </submittedName>
</protein>
<proteinExistence type="predicted"/>
<accession>A0A177B035</accession>
<dbReference type="AlphaFoldDB" id="A0A177B035"/>
<gene>
    <name evidence="1" type="ORF">A3Q56_04556</name>
</gene>
<comment type="caution">
    <text evidence="1">The sequence shown here is derived from an EMBL/GenBank/DDBJ whole genome shotgun (WGS) entry which is preliminary data.</text>
</comment>
<name>A0A177B035_9BILA</name>
<dbReference type="EMBL" id="LWCA01000610">
    <property type="protein sequence ID" value="OAF67639.1"/>
    <property type="molecule type" value="Genomic_DNA"/>
</dbReference>
<reference evidence="1 2" key="1">
    <citation type="submission" date="2016-04" db="EMBL/GenBank/DDBJ databases">
        <title>The genome of Intoshia linei affirms orthonectids as highly simplified spiralians.</title>
        <authorList>
            <person name="Mikhailov K.V."/>
            <person name="Slusarev G.S."/>
            <person name="Nikitin M.A."/>
            <person name="Logacheva M.D."/>
            <person name="Penin A."/>
            <person name="Aleoshin V."/>
            <person name="Panchin Y.V."/>
        </authorList>
    </citation>
    <scope>NUCLEOTIDE SEQUENCE [LARGE SCALE GENOMIC DNA]</scope>
    <source>
        <strain evidence="1">Intl2013</strain>
        <tissue evidence="1">Whole animal</tissue>
    </source>
</reference>
<keyword evidence="2" id="KW-1185">Reference proteome</keyword>
<evidence type="ECO:0000313" key="2">
    <source>
        <dbReference type="Proteomes" id="UP000078046"/>
    </source>
</evidence>